<dbReference type="Pfam" id="PF08609">
    <property type="entry name" value="Fes1"/>
    <property type="match status" value="1"/>
</dbReference>
<proteinExistence type="inferred from homology"/>
<dbReference type="InterPro" id="IPR050693">
    <property type="entry name" value="Hsp70_NEF-Inhibitors"/>
</dbReference>
<evidence type="ECO:0000259" key="4">
    <source>
        <dbReference type="Pfam" id="PF08609"/>
    </source>
</evidence>
<organism evidence="5 6">
    <name type="scientific">Mortierella isabellina</name>
    <name type="common">Filamentous fungus</name>
    <name type="synonym">Umbelopsis isabellina</name>
    <dbReference type="NCBI Taxonomy" id="91625"/>
    <lineage>
        <taxon>Eukaryota</taxon>
        <taxon>Fungi</taxon>
        <taxon>Fungi incertae sedis</taxon>
        <taxon>Mucoromycota</taxon>
        <taxon>Mucoromycotina</taxon>
        <taxon>Umbelopsidomycetes</taxon>
        <taxon>Umbelopsidales</taxon>
        <taxon>Umbelopsidaceae</taxon>
        <taxon>Umbelopsis</taxon>
    </lineage>
</organism>
<dbReference type="PANTHER" id="PTHR19316:SF18">
    <property type="entry name" value="HSP70-BINDING PROTEIN 1"/>
    <property type="match status" value="1"/>
</dbReference>
<evidence type="ECO:0000313" key="6">
    <source>
        <dbReference type="Proteomes" id="UP000654370"/>
    </source>
</evidence>
<dbReference type="OrthoDB" id="10250458at2759"/>
<dbReference type="GO" id="GO:0000774">
    <property type="term" value="F:adenyl-nucleotide exchange factor activity"/>
    <property type="evidence" value="ECO:0007669"/>
    <property type="project" value="TreeGrafter"/>
</dbReference>
<dbReference type="AlphaFoldDB" id="A0A8H7PUU3"/>
<protein>
    <recommendedName>
        <fullName evidence="4">Nucleotide exchange factor Fes1 domain-containing protein</fullName>
    </recommendedName>
</protein>
<dbReference type="InterPro" id="IPR013918">
    <property type="entry name" value="Nucleotide_exch_fac_Fes1"/>
</dbReference>
<feature type="repeat" description="ARM" evidence="3">
    <location>
        <begin position="136"/>
        <end position="165"/>
    </location>
</feature>
<dbReference type="InterPro" id="IPR011989">
    <property type="entry name" value="ARM-like"/>
</dbReference>
<evidence type="ECO:0000256" key="3">
    <source>
        <dbReference type="PROSITE-ProRule" id="PRU00259"/>
    </source>
</evidence>
<dbReference type="Gene3D" id="1.25.10.10">
    <property type="entry name" value="Leucine-rich Repeat Variant"/>
    <property type="match status" value="1"/>
</dbReference>
<accession>A0A8H7PUU3</accession>
<dbReference type="GO" id="GO:0005783">
    <property type="term" value="C:endoplasmic reticulum"/>
    <property type="evidence" value="ECO:0007669"/>
    <property type="project" value="TreeGrafter"/>
</dbReference>
<gene>
    <name evidence="5" type="ORF">INT43_003685</name>
</gene>
<dbReference type="SUPFAM" id="SSF48371">
    <property type="entry name" value="ARM repeat"/>
    <property type="match status" value="1"/>
</dbReference>
<keyword evidence="2" id="KW-0677">Repeat</keyword>
<reference evidence="5" key="1">
    <citation type="submission" date="2020-12" db="EMBL/GenBank/DDBJ databases">
        <title>Metabolic potential, ecology and presence of endohyphal bacteria is reflected in genomic diversity of Mucoromycotina.</title>
        <authorList>
            <person name="Muszewska A."/>
            <person name="Okrasinska A."/>
            <person name="Steczkiewicz K."/>
            <person name="Drgas O."/>
            <person name="Orlowska M."/>
            <person name="Perlinska-Lenart U."/>
            <person name="Aleksandrzak-Piekarczyk T."/>
            <person name="Szatraj K."/>
            <person name="Zielenkiewicz U."/>
            <person name="Pilsyk S."/>
            <person name="Malc E."/>
            <person name="Mieczkowski P."/>
            <person name="Kruszewska J.S."/>
            <person name="Biernat P."/>
            <person name="Pawlowska J."/>
        </authorList>
    </citation>
    <scope>NUCLEOTIDE SEQUENCE</scope>
    <source>
        <strain evidence="5">WA0000067209</strain>
    </source>
</reference>
<dbReference type="EMBL" id="JAEPQZ010000006">
    <property type="protein sequence ID" value="KAG2179899.1"/>
    <property type="molecule type" value="Genomic_DNA"/>
</dbReference>
<dbReference type="InterPro" id="IPR016024">
    <property type="entry name" value="ARM-type_fold"/>
</dbReference>
<dbReference type="Proteomes" id="UP000654370">
    <property type="component" value="Unassembled WGS sequence"/>
</dbReference>
<keyword evidence="6" id="KW-1185">Reference proteome</keyword>
<sequence>MEKLLQWAIENTDQEQLKKDAEAIKKGELQPDPSKYDPKVIEAILGKDDATRMKEAVACISDPKDTLENKEIALDNLELLIEGIDNAMNLENMNLWPAIIEQLNNEHAEVRKGSAWVCGTAVQNNPKAQEAFLKNNGLEPLLNLLRNTSEENEVRAKAQYALSGLIKHCPDALKQFQEKGGFDVLAEIVKNPDDSAILRKTIFLYNILVLESPSLAQTLASQGIPDALANVLSKAIQEEDEDLAEKTLRTGYTLFEQGGIFVPPKFASEAINARDKFGADNLNFSAAEWNTLTK</sequence>
<name>A0A8H7PUU3_MORIS</name>
<evidence type="ECO:0000256" key="2">
    <source>
        <dbReference type="ARBA" id="ARBA00022737"/>
    </source>
</evidence>
<feature type="non-terminal residue" evidence="5">
    <location>
        <position position="1"/>
    </location>
</feature>
<dbReference type="InterPro" id="IPR000225">
    <property type="entry name" value="Armadillo"/>
</dbReference>
<dbReference type="PANTHER" id="PTHR19316">
    <property type="entry name" value="PROTEIN FOLDING REGULATOR"/>
    <property type="match status" value="1"/>
</dbReference>
<dbReference type="PROSITE" id="PS50176">
    <property type="entry name" value="ARM_REPEAT"/>
    <property type="match status" value="1"/>
</dbReference>
<comment type="caution">
    <text evidence="5">The sequence shown here is derived from an EMBL/GenBank/DDBJ whole genome shotgun (WGS) entry which is preliminary data.</text>
</comment>
<evidence type="ECO:0000256" key="1">
    <source>
        <dbReference type="ARBA" id="ARBA00011045"/>
    </source>
</evidence>
<comment type="similarity">
    <text evidence="1">Belongs to the FES1 family.</text>
</comment>
<evidence type="ECO:0000313" key="5">
    <source>
        <dbReference type="EMBL" id="KAG2179899.1"/>
    </source>
</evidence>
<feature type="domain" description="Nucleotide exchange factor Fes1" evidence="4">
    <location>
        <begin position="1"/>
        <end position="90"/>
    </location>
</feature>